<dbReference type="Gene3D" id="3.10.450.50">
    <property type="match status" value="1"/>
</dbReference>
<dbReference type="EMBL" id="CP113836">
    <property type="protein sequence ID" value="WAL67736.1"/>
    <property type="molecule type" value="Genomic_DNA"/>
</dbReference>
<dbReference type="SUPFAM" id="SSF54427">
    <property type="entry name" value="NTF2-like"/>
    <property type="match status" value="1"/>
</dbReference>
<dbReference type="Pfam" id="PF12680">
    <property type="entry name" value="SnoaL_2"/>
    <property type="match status" value="1"/>
</dbReference>
<protein>
    <submittedName>
        <fullName evidence="2">Nuclear transport factor 2 family protein</fullName>
    </submittedName>
</protein>
<dbReference type="Proteomes" id="UP001163203">
    <property type="component" value="Chromosome"/>
</dbReference>
<gene>
    <name evidence="2" type="ORF">ORV05_08165</name>
</gene>
<dbReference type="InterPro" id="IPR032710">
    <property type="entry name" value="NTF2-like_dom_sf"/>
</dbReference>
<evidence type="ECO:0000313" key="3">
    <source>
        <dbReference type="Proteomes" id="UP001163203"/>
    </source>
</evidence>
<sequence length="126" mass="13739">MNTTAHDLGSRAYAALLAGNWPTLRTLLHDDATWTLPGDHALSGTTVGADAVIAQMRKVADYGVQFRLERLLTSRDNLALLQHNTGHRGDVVLGEHLATVCRLRDGRIAEIETFADDVPGMNAFFV</sequence>
<proteinExistence type="predicted"/>
<evidence type="ECO:0000259" key="1">
    <source>
        <dbReference type="Pfam" id="PF12680"/>
    </source>
</evidence>
<evidence type="ECO:0000313" key="2">
    <source>
        <dbReference type="EMBL" id="WAL67736.1"/>
    </source>
</evidence>
<feature type="domain" description="SnoaL-like" evidence="1">
    <location>
        <begin position="11"/>
        <end position="111"/>
    </location>
</feature>
<name>A0ABY7B5W8_9PSEU</name>
<organism evidence="2 3">
    <name type="scientific">Amycolatopsis cynarae</name>
    <dbReference type="NCBI Taxonomy" id="2995223"/>
    <lineage>
        <taxon>Bacteria</taxon>
        <taxon>Bacillati</taxon>
        <taxon>Actinomycetota</taxon>
        <taxon>Actinomycetes</taxon>
        <taxon>Pseudonocardiales</taxon>
        <taxon>Pseudonocardiaceae</taxon>
        <taxon>Amycolatopsis</taxon>
    </lineage>
</organism>
<reference evidence="2" key="1">
    <citation type="submission" date="2022-11" db="EMBL/GenBank/DDBJ databases">
        <authorList>
            <person name="Mo P."/>
        </authorList>
    </citation>
    <scope>NUCLEOTIDE SEQUENCE</scope>
    <source>
        <strain evidence="2">HUAS 11-8</strain>
    </source>
</reference>
<accession>A0ABY7B5W8</accession>
<dbReference type="RefSeq" id="WP_268757830.1">
    <property type="nucleotide sequence ID" value="NZ_CP113836.1"/>
</dbReference>
<keyword evidence="3" id="KW-1185">Reference proteome</keyword>
<dbReference type="InterPro" id="IPR037401">
    <property type="entry name" value="SnoaL-like"/>
</dbReference>